<evidence type="ECO:0000256" key="2">
    <source>
        <dbReference type="ARBA" id="ARBA00009712"/>
    </source>
</evidence>
<keyword evidence="3 7" id="KW-0479">Metal-binding</keyword>
<evidence type="ECO:0000256" key="4">
    <source>
        <dbReference type="ARBA" id="ARBA00023002"/>
    </source>
</evidence>
<evidence type="ECO:0000256" key="7">
    <source>
        <dbReference type="PIRSR" id="PIRSR601273-2"/>
    </source>
</evidence>
<dbReference type="SUPFAM" id="SSF56534">
    <property type="entry name" value="Aromatic aminoacid monoxygenases, catalytic and oligomerization domains"/>
    <property type="match status" value="1"/>
</dbReference>
<evidence type="ECO:0000313" key="10">
    <source>
        <dbReference type="Proteomes" id="UP000005317"/>
    </source>
</evidence>
<feature type="binding site" evidence="7">
    <location>
        <position position="105"/>
    </location>
    <ligand>
        <name>Fe cation</name>
        <dbReference type="ChEBI" id="CHEBI:24875"/>
    </ligand>
</feature>
<keyword evidence="5 7" id="KW-0408">Iron</keyword>
<dbReference type="Proteomes" id="UP000005317">
    <property type="component" value="Unassembled WGS sequence"/>
</dbReference>
<feature type="binding site" evidence="7">
    <location>
        <position position="150"/>
    </location>
    <ligand>
        <name>Fe cation</name>
        <dbReference type="ChEBI" id="CHEBI:24875"/>
    </ligand>
</feature>
<gene>
    <name evidence="9" type="ORF">Thini_4320</name>
</gene>
<comment type="similarity">
    <text evidence="2">Belongs to the biopterin-dependent aromatic amino acid hydroxylase family.</text>
</comment>
<dbReference type="InterPro" id="IPR001273">
    <property type="entry name" value="ArAA_hydroxylase"/>
</dbReference>
<keyword evidence="10" id="KW-1185">Reference proteome</keyword>
<dbReference type="InterPro" id="IPR019774">
    <property type="entry name" value="Aromatic-AA_hydroxylase_C"/>
</dbReference>
<feature type="binding site" evidence="7">
    <location>
        <position position="110"/>
    </location>
    <ligand>
        <name>Fe cation</name>
        <dbReference type="ChEBI" id="CHEBI:24875"/>
    </ligand>
</feature>
<dbReference type="PROSITE" id="PS51410">
    <property type="entry name" value="BH4_AAA_HYDROXYL_2"/>
    <property type="match status" value="1"/>
</dbReference>
<dbReference type="GO" id="GO:0005506">
    <property type="term" value="F:iron ion binding"/>
    <property type="evidence" value="ECO:0007669"/>
    <property type="project" value="InterPro"/>
</dbReference>
<protein>
    <recommendedName>
        <fullName evidence="8">Biopterin-dependent aromatic amino acid hydroxylase family profile domain-containing protein</fullName>
    </recommendedName>
</protein>
<evidence type="ECO:0000313" key="9">
    <source>
        <dbReference type="EMBL" id="EIJ36802.1"/>
    </source>
</evidence>
<keyword evidence="6" id="KW-0503">Monooxygenase</keyword>
<dbReference type="AlphaFoldDB" id="A0A656HKP4"/>
<evidence type="ECO:0000256" key="6">
    <source>
        <dbReference type="ARBA" id="ARBA00023033"/>
    </source>
</evidence>
<dbReference type="Gene3D" id="1.10.800.10">
    <property type="entry name" value="Aromatic amino acid hydroxylase"/>
    <property type="match status" value="1"/>
</dbReference>
<sequence>MDVTSEQAKAWRVMYDKLCTRAEKYNCRDYTRCLQLLDLNMEVPTLAQLNRKITSLTEWTIIPNGNNFSETNEWFEHILRKEFLVTEYLRNWNELDFTPRPDMFHDIFGHVIYLLMPEHAELQDIFAKAYFSVPEDKRICVERLYWYSVESGLIRENDGVRIYGGALATSEQESAHIMQGHVPIEPFIGEQVIELALPWMGDPEEGYGKNVAENNTLFAFDSLADLKAELKKTFNLLTRSYHDLAAA</sequence>
<evidence type="ECO:0000256" key="3">
    <source>
        <dbReference type="ARBA" id="ARBA00022723"/>
    </source>
</evidence>
<comment type="cofactor">
    <cofactor evidence="1 7">
        <name>Fe(2+)</name>
        <dbReference type="ChEBI" id="CHEBI:29033"/>
    </cofactor>
</comment>
<feature type="domain" description="Biopterin-dependent aromatic amino acid hydroxylase family profile" evidence="8">
    <location>
        <begin position="1"/>
        <end position="247"/>
    </location>
</feature>
<dbReference type="EMBL" id="JH651384">
    <property type="protein sequence ID" value="EIJ36802.1"/>
    <property type="molecule type" value="Genomic_DNA"/>
</dbReference>
<dbReference type="OrthoDB" id="9780502at2"/>
<proteinExistence type="inferred from homology"/>
<evidence type="ECO:0000256" key="5">
    <source>
        <dbReference type="ARBA" id="ARBA00023004"/>
    </source>
</evidence>
<dbReference type="GO" id="GO:0009072">
    <property type="term" value="P:aromatic amino acid metabolic process"/>
    <property type="evidence" value="ECO:0007669"/>
    <property type="project" value="InterPro"/>
</dbReference>
<reference evidence="10" key="1">
    <citation type="journal article" date="2011" name="Stand. Genomic Sci.">
        <title>Genome sequence of the filamentous, gliding Thiothrix nivea neotype strain (JP2(T)).</title>
        <authorList>
            <person name="Lapidus A."/>
            <person name="Nolan M."/>
            <person name="Lucas S."/>
            <person name="Glavina Del Rio T."/>
            <person name="Tice H."/>
            <person name="Cheng J.F."/>
            <person name="Tapia R."/>
            <person name="Han C."/>
            <person name="Goodwin L."/>
            <person name="Pitluck S."/>
            <person name="Liolios K."/>
            <person name="Pagani I."/>
            <person name="Ivanova N."/>
            <person name="Huntemann M."/>
            <person name="Mavromatis K."/>
            <person name="Mikhailova N."/>
            <person name="Pati A."/>
            <person name="Chen A."/>
            <person name="Palaniappan K."/>
            <person name="Land M."/>
            <person name="Brambilla E.M."/>
            <person name="Rohde M."/>
            <person name="Abt B."/>
            <person name="Verbarg S."/>
            <person name="Goker M."/>
            <person name="Bristow J."/>
            <person name="Eisen J.A."/>
            <person name="Markowitz V."/>
            <person name="Hugenholtz P."/>
            <person name="Kyrpides N.C."/>
            <person name="Klenk H.P."/>
            <person name="Woyke T."/>
        </authorList>
    </citation>
    <scope>NUCLEOTIDE SEQUENCE [LARGE SCALE GENOMIC DNA]</scope>
    <source>
        <strain evidence="10">ATCC 35100 / DSM 5205 / JP2</strain>
    </source>
</reference>
<name>A0A656HKP4_THINJ</name>
<accession>A0A656HKP4</accession>
<dbReference type="InterPro" id="IPR036329">
    <property type="entry name" value="Aro-AA_hydroxylase_C_sf"/>
</dbReference>
<evidence type="ECO:0000256" key="1">
    <source>
        <dbReference type="ARBA" id="ARBA00001954"/>
    </source>
</evidence>
<dbReference type="InterPro" id="IPR036951">
    <property type="entry name" value="ArAA_hydroxylase_sf"/>
</dbReference>
<dbReference type="GO" id="GO:0016714">
    <property type="term" value="F:oxidoreductase activity, acting on paired donors, with incorporation or reduction of molecular oxygen, reduced pteridine as one donor, and incorporation of one atom of oxygen"/>
    <property type="evidence" value="ECO:0007669"/>
    <property type="project" value="InterPro"/>
</dbReference>
<dbReference type="Pfam" id="PF00351">
    <property type="entry name" value="Biopterin_H"/>
    <property type="match status" value="1"/>
</dbReference>
<dbReference type="RefSeq" id="WP_002710669.1">
    <property type="nucleotide sequence ID" value="NZ_JH651384.1"/>
</dbReference>
<keyword evidence="4" id="KW-0560">Oxidoreductase</keyword>
<organism evidence="9 10">
    <name type="scientific">Thiothrix nivea (strain ATCC 35100 / DSM 5205 / JP2)</name>
    <dbReference type="NCBI Taxonomy" id="870187"/>
    <lineage>
        <taxon>Bacteria</taxon>
        <taxon>Pseudomonadati</taxon>
        <taxon>Pseudomonadota</taxon>
        <taxon>Gammaproteobacteria</taxon>
        <taxon>Thiotrichales</taxon>
        <taxon>Thiotrichaceae</taxon>
        <taxon>Thiothrix</taxon>
    </lineage>
</organism>
<dbReference type="PANTHER" id="PTHR11473">
    <property type="entry name" value="AROMATIC AMINO ACID HYDROXYLASE"/>
    <property type="match status" value="1"/>
</dbReference>
<evidence type="ECO:0000259" key="8">
    <source>
        <dbReference type="PROSITE" id="PS51410"/>
    </source>
</evidence>
<dbReference type="PANTHER" id="PTHR11473:SF24">
    <property type="entry name" value="PHENYLALANINE-4-HYDROXYLASE"/>
    <property type="match status" value="1"/>
</dbReference>